<dbReference type="Gene3D" id="2.30.30.40">
    <property type="entry name" value="SH3 Domains"/>
    <property type="match status" value="1"/>
</dbReference>
<evidence type="ECO:0008006" key="4">
    <source>
        <dbReference type="Google" id="ProtNLM"/>
    </source>
</evidence>
<keyword evidence="3" id="KW-1185">Reference proteome</keyword>
<feature type="compositionally biased region" description="Basic and acidic residues" evidence="1">
    <location>
        <begin position="139"/>
        <end position="154"/>
    </location>
</feature>
<dbReference type="Proteomes" id="UP000319103">
    <property type="component" value="Unassembled WGS sequence"/>
</dbReference>
<name>A0A540W227_9ACTN</name>
<gene>
    <name evidence="2" type="ORF">E6W39_08990</name>
</gene>
<dbReference type="AlphaFoldDB" id="A0A540W227"/>
<sequence length="272" mass="28632">MGWSELIARWGADGPVRGVPGGLSVTFEGMTPAEITAQEKSPDEVELVLEWHPPWRPGDAAASLFPLDRLAHACAQARSGLLHCTATSQAIQVRMTLYLEGLSRQSFVGVAAEMARAVTFLDEVGAEAGTQASELQEAERLMAEAQRSLEEAESKVASAPAGTGEARPEARAAAPEKQGLGPPPEASPPPSPPPPPNAAHAWQPTHRIAKGGEPAWSTPDPARAPVSQLNAGLEVQVSDEASGWANIICSNGWSGWVRAQSLTPLRGRRPGT</sequence>
<evidence type="ECO:0000256" key="1">
    <source>
        <dbReference type="SAM" id="MobiDB-lite"/>
    </source>
</evidence>
<evidence type="ECO:0000313" key="3">
    <source>
        <dbReference type="Proteomes" id="UP000319103"/>
    </source>
</evidence>
<dbReference type="OrthoDB" id="4500964at2"/>
<accession>A0A540W227</accession>
<comment type="caution">
    <text evidence="2">The sequence shown here is derived from an EMBL/GenBank/DDBJ whole genome shotgun (WGS) entry which is preliminary data.</text>
</comment>
<feature type="region of interest" description="Disordered" evidence="1">
    <location>
        <begin position="139"/>
        <end position="202"/>
    </location>
</feature>
<evidence type="ECO:0000313" key="2">
    <source>
        <dbReference type="EMBL" id="TQF02384.1"/>
    </source>
</evidence>
<organism evidence="2 3">
    <name type="scientific">Kitasatospora acidiphila</name>
    <dbReference type="NCBI Taxonomy" id="2567942"/>
    <lineage>
        <taxon>Bacteria</taxon>
        <taxon>Bacillati</taxon>
        <taxon>Actinomycetota</taxon>
        <taxon>Actinomycetes</taxon>
        <taxon>Kitasatosporales</taxon>
        <taxon>Streptomycetaceae</taxon>
        <taxon>Kitasatospora</taxon>
    </lineage>
</organism>
<proteinExistence type="predicted"/>
<feature type="compositionally biased region" description="Pro residues" evidence="1">
    <location>
        <begin position="181"/>
        <end position="197"/>
    </location>
</feature>
<protein>
    <recommendedName>
        <fullName evidence="4">SH3 domain-containing protein</fullName>
    </recommendedName>
</protein>
<reference evidence="2 3" key="1">
    <citation type="submission" date="2019-06" db="EMBL/GenBank/DDBJ databases">
        <title>Description of Kitasatospora acidophila sp. nov. isolated from pine grove soil, and reclassification of Streptomyces novaecaesareae to Kitasatospora novaeceasareae comb. nov.</title>
        <authorList>
            <person name="Kim M.J."/>
        </authorList>
    </citation>
    <scope>NUCLEOTIDE SEQUENCE [LARGE SCALE GENOMIC DNA]</scope>
    <source>
        <strain evidence="2 3">MMS16-CNU292</strain>
    </source>
</reference>
<dbReference type="EMBL" id="VIGB01000003">
    <property type="protein sequence ID" value="TQF02384.1"/>
    <property type="molecule type" value="Genomic_DNA"/>
</dbReference>
<dbReference type="RefSeq" id="WP_141633078.1">
    <property type="nucleotide sequence ID" value="NZ_VIGB01000003.1"/>
</dbReference>